<sequence length="54" mass="6452">MLAIISLNYLNEIFFRSKIDYKRVINLFGKNDKLEVDASLFNCNNNYIEDYLGW</sequence>
<name>A0A2T5RFC8_9FIRM</name>
<organism evidence="1 2">
    <name type="scientific">Halanaerobium saccharolyticum</name>
    <dbReference type="NCBI Taxonomy" id="43595"/>
    <lineage>
        <taxon>Bacteria</taxon>
        <taxon>Bacillati</taxon>
        <taxon>Bacillota</taxon>
        <taxon>Clostridia</taxon>
        <taxon>Halanaerobiales</taxon>
        <taxon>Halanaerobiaceae</taxon>
        <taxon>Halanaerobium</taxon>
    </lineage>
</organism>
<evidence type="ECO:0000313" key="1">
    <source>
        <dbReference type="EMBL" id="PTV93040.1"/>
    </source>
</evidence>
<reference evidence="1 2" key="1">
    <citation type="submission" date="2018-04" db="EMBL/GenBank/DDBJ databases">
        <title>Subsurface microbial communities from deep shales in Ohio and West Virginia, USA.</title>
        <authorList>
            <person name="Wrighton K."/>
        </authorList>
    </citation>
    <scope>NUCLEOTIDE SEQUENCE [LARGE SCALE GENOMIC DNA]</scope>
    <source>
        <strain evidence="1 2">WC1</strain>
    </source>
</reference>
<comment type="caution">
    <text evidence="1">The sequence shown here is derived from an EMBL/GenBank/DDBJ whole genome shotgun (WGS) entry which is preliminary data.</text>
</comment>
<evidence type="ECO:0000313" key="2">
    <source>
        <dbReference type="Proteomes" id="UP000244089"/>
    </source>
</evidence>
<gene>
    <name evidence="1" type="ORF">C8C76_1556</name>
</gene>
<dbReference type="EMBL" id="QAXS01000055">
    <property type="protein sequence ID" value="PTV93040.1"/>
    <property type="molecule type" value="Genomic_DNA"/>
</dbReference>
<proteinExistence type="predicted"/>
<dbReference type="AlphaFoldDB" id="A0A2T5RFC8"/>
<protein>
    <submittedName>
        <fullName evidence="1">Uncharacterized protein</fullName>
    </submittedName>
</protein>
<accession>A0A2T5RFC8</accession>
<dbReference type="Proteomes" id="UP000244089">
    <property type="component" value="Unassembled WGS sequence"/>
</dbReference>